<dbReference type="FunFam" id="1.25.40.10:FF:000158">
    <property type="entry name" value="pentatricopeptide repeat-containing protein At2g33680"/>
    <property type="match status" value="1"/>
</dbReference>
<dbReference type="GO" id="GO:0009451">
    <property type="term" value="P:RNA modification"/>
    <property type="evidence" value="ECO:0007669"/>
    <property type="project" value="InterPro"/>
</dbReference>
<dbReference type="GO" id="GO:0003723">
    <property type="term" value="F:RNA binding"/>
    <property type="evidence" value="ECO:0007669"/>
    <property type="project" value="InterPro"/>
</dbReference>
<dbReference type="Gene3D" id="1.25.40.10">
    <property type="entry name" value="Tetratricopeptide repeat domain"/>
    <property type="match status" value="1"/>
</dbReference>
<dbReference type="Pfam" id="PF01535">
    <property type="entry name" value="PPR"/>
    <property type="match status" value="1"/>
</dbReference>
<protein>
    <recommendedName>
        <fullName evidence="5">Pentatricopeptide repeat-containing protein</fullName>
    </recommendedName>
</protein>
<dbReference type="EMBL" id="OZ034821">
    <property type="protein sequence ID" value="CAL1408412.1"/>
    <property type="molecule type" value="Genomic_DNA"/>
</dbReference>
<evidence type="ECO:0000256" key="2">
    <source>
        <dbReference type="PROSITE-ProRule" id="PRU00708"/>
    </source>
</evidence>
<evidence type="ECO:0008006" key="5">
    <source>
        <dbReference type="Google" id="ProtNLM"/>
    </source>
</evidence>
<dbReference type="AlphaFoldDB" id="A0AAV2GE13"/>
<organism evidence="3 4">
    <name type="scientific">Linum trigynum</name>
    <dbReference type="NCBI Taxonomy" id="586398"/>
    <lineage>
        <taxon>Eukaryota</taxon>
        <taxon>Viridiplantae</taxon>
        <taxon>Streptophyta</taxon>
        <taxon>Embryophyta</taxon>
        <taxon>Tracheophyta</taxon>
        <taxon>Spermatophyta</taxon>
        <taxon>Magnoliopsida</taxon>
        <taxon>eudicotyledons</taxon>
        <taxon>Gunneridae</taxon>
        <taxon>Pentapetalae</taxon>
        <taxon>rosids</taxon>
        <taxon>fabids</taxon>
        <taxon>Malpighiales</taxon>
        <taxon>Linaceae</taxon>
        <taxon>Linum</taxon>
    </lineage>
</organism>
<keyword evidence="4" id="KW-1185">Reference proteome</keyword>
<proteinExistence type="predicted"/>
<gene>
    <name evidence="3" type="ORF">LTRI10_LOCUS48008</name>
</gene>
<dbReference type="Pfam" id="PF13041">
    <property type="entry name" value="PPR_2"/>
    <property type="match status" value="1"/>
</dbReference>
<evidence type="ECO:0000256" key="1">
    <source>
        <dbReference type="ARBA" id="ARBA00022737"/>
    </source>
</evidence>
<evidence type="ECO:0000313" key="4">
    <source>
        <dbReference type="Proteomes" id="UP001497516"/>
    </source>
</evidence>
<dbReference type="NCBIfam" id="TIGR00756">
    <property type="entry name" value="PPR"/>
    <property type="match status" value="1"/>
</dbReference>
<name>A0AAV2GE13_9ROSI</name>
<keyword evidence="1" id="KW-0677">Repeat</keyword>
<dbReference type="InterPro" id="IPR011990">
    <property type="entry name" value="TPR-like_helical_dom_sf"/>
</dbReference>
<dbReference type="InterPro" id="IPR002885">
    <property type="entry name" value="PPR_rpt"/>
</dbReference>
<dbReference type="PANTHER" id="PTHR47926:SF404">
    <property type="entry name" value="(PPR) REPEAT-CONTAINING PROTEIN, PUTATIVE-RELATED"/>
    <property type="match status" value="1"/>
</dbReference>
<dbReference type="InterPro" id="IPR046960">
    <property type="entry name" value="PPR_At4g14850-like_plant"/>
</dbReference>
<reference evidence="3 4" key="1">
    <citation type="submission" date="2024-04" db="EMBL/GenBank/DDBJ databases">
        <authorList>
            <person name="Fracassetti M."/>
        </authorList>
    </citation>
    <scope>NUCLEOTIDE SEQUENCE [LARGE SCALE GENOMIC DNA]</scope>
</reference>
<evidence type="ECO:0000313" key="3">
    <source>
        <dbReference type="EMBL" id="CAL1408412.1"/>
    </source>
</evidence>
<dbReference type="GO" id="GO:0099402">
    <property type="term" value="P:plant organ development"/>
    <property type="evidence" value="ECO:0007669"/>
    <property type="project" value="UniProtKB-ARBA"/>
</dbReference>
<sequence length="181" mass="19876">MYAKCGELRDVYEIFSRMTSRDEISWNSMIMGFAHHGLVSEALQVFEAMAESRTRPNALTFLAVLSACSHASLLDKGLELFTLMTEVHGIQPGLEHCISIVNILGRAGKLEEAENFISGLPFHRHPAILGEMLSVCRPDKTSLGIAERSGKLVLEADPMNAAAHVPPLQLVRIKRSPPEGI</sequence>
<dbReference type="PROSITE" id="PS51375">
    <property type="entry name" value="PPR"/>
    <property type="match status" value="1"/>
</dbReference>
<dbReference type="Proteomes" id="UP001497516">
    <property type="component" value="Chromosome 8"/>
</dbReference>
<dbReference type="PANTHER" id="PTHR47926">
    <property type="entry name" value="PENTATRICOPEPTIDE REPEAT-CONTAINING PROTEIN"/>
    <property type="match status" value="1"/>
</dbReference>
<accession>A0AAV2GE13</accession>
<feature type="repeat" description="PPR" evidence="2">
    <location>
        <begin position="22"/>
        <end position="56"/>
    </location>
</feature>